<dbReference type="OrthoDB" id="3618129at2"/>
<reference evidence="2 3" key="1">
    <citation type="submission" date="2017-02" db="EMBL/GenBank/DDBJ databases">
        <title>The new phylogeny of genus Mycobacterium.</title>
        <authorList>
            <person name="Tortoli E."/>
            <person name="Trovato A."/>
            <person name="Cirillo D.M."/>
        </authorList>
    </citation>
    <scope>NUCLEOTIDE SEQUENCE [LARGE SCALE GENOMIC DNA]</scope>
    <source>
        <strain evidence="2 3">DSM 45578</strain>
    </source>
</reference>
<sequence>MSELWDRVVPFAGTAPILAEHAAAVPQVDQLCGPFWARLALLLGDDDAEQLPSQVEVAKVAGTRVNSGLDSEVRPPDQPAHRTGWDELPHTEEPTLAGTSGRELLSAIARLSADRLVAVPVPSPGSRLDRFLSAIAGTPALIIANLATSALWGSHAEPVALQHFLDTGDDTVGPPPDWRVGHFAALWGRIAGDGGNLAAVADTYPSLGAGGRHLQPLPRVARALSGRGLLITVAAENKAAIDAAVRDVGLSTGLWD</sequence>
<keyword evidence="3" id="KW-1185">Reference proteome</keyword>
<evidence type="ECO:0000313" key="2">
    <source>
        <dbReference type="EMBL" id="ORA07277.1"/>
    </source>
</evidence>
<organism evidence="2 3">
    <name type="scientific">Mycolicibacterium bacteremicum</name>
    <name type="common">Mycobacterium bacteremicum</name>
    <dbReference type="NCBI Taxonomy" id="564198"/>
    <lineage>
        <taxon>Bacteria</taxon>
        <taxon>Bacillati</taxon>
        <taxon>Actinomycetota</taxon>
        <taxon>Actinomycetes</taxon>
        <taxon>Mycobacteriales</taxon>
        <taxon>Mycobacteriaceae</taxon>
        <taxon>Mycolicibacterium</taxon>
    </lineage>
</organism>
<accession>A0A1W9Z4V4</accession>
<dbReference type="Pfam" id="PF21819">
    <property type="entry name" value="DUF6885"/>
    <property type="match status" value="1"/>
</dbReference>
<gene>
    <name evidence="2" type="ORF">BST17_02110</name>
</gene>
<protein>
    <submittedName>
        <fullName evidence="2">Uncharacterized protein</fullName>
    </submittedName>
</protein>
<evidence type="ECO:0000256" key="1">
    <source>
        <dbReference type="SAM" id="MobiDB-lite"/>
    </source>
</evidence>
<comment type="caution">
    <text evidence="2">The sequence shown here is derived from an EMBL/GenBank/DDBJ whole genome shotgun (WGS) entry which is preliminary data.</text>
</comment>
<dbReference type="EMBL" id="MVHJ01000001">
    <property type="protein sequence ID" value="ORA07277.1"/>
    <property type="molecule type" value="Genomic_DNA"/>
</dbReference>
<evidence type="ECO:0000313" key="3">
    <source>
        <dbReference type="Proteomes" id="UP000192366"/>
    </source>
</evidence>
<dbReference type="STRING" id="564198.BST17_02110"/>
<feature type="region of interest" description="Disordered" evidence="1">
    <location>
        <begin position="66"/>
        <end position="97"/>
    </location>
</feature>
<feature type="compositionally biased region" description="Basic and acidic residues" evidence="1">
    <location>
        <begin position="71"/>
        <end position="93"/>
    </location>
</feature>
<dbReference type="InterPro" id="IPR049252">
    <property type="entry name" value="DUF6885"/>
</dbReference>
<name>A0A1W9Z4V4_MYCBA</name>
<dbReference type="AlphaFoldDB" id="A0A1W9Z4V4"/>
<dbReference type="Proteomes" id="UP000192366">
    <property type="component" value="Unassembled WGS sequence"/>
</dbReference>
<dbReference type="RefSeq" id="WP_083055087.1">
    <property type="nucleotide sequence ID" value="NZ_JACKVM010000014.1"/>
</dbReference>
<proteinExistence type="predicted"/>